<dbReference type="Gene3D" id="1.20.1050.10">
    <property type="match status" value="1"/>
</dbReference>
<dbReference type="Gene3D" id="3.40.30.10">
    <property type="entry name" value="Glutaredoxin"/>
    <property type="match status" value="1"/>
</dbReference>
<dbReference type="InterPro" id="IPR040079">
    <property type="entry name" value="Glutathione_S-Trfase"/>
</dbReference>
<dbReference type="AlphaFoldDB" id="A0A2T1C3R5"/>
<dbReference type="CDD" id="cd03194">
    <property type="entry name" value="GST_C_3"/>
    <property type="match status" value="1"/>
</dbReference>
<reference evidence="2 3" key="1">
    <citation type="submission" date="2018-02" db="EMBL/GenBank/DDBJ databases">
        <authorList>
            <person name="Cohen D.B."/>
            <person name="Kent A.D."/>
        </authorList>
    </citation>
    <scope>NUCLEOTIDE SEQUENCE [LARGE SCALE GENOMIC DNA]</scope>
    <source>
        <strain evidence="2 3">CCAP 1448/3</strain>
    </source>
</reference>
<evidence type="ECO:0000313" key="2">
    <source>
        <dbReference type="EMBL" id="PSB02920.1"/>
    </source>
</evidence>
<keyword evidence="2" id="KW-0808">Transferase</keyword>
<proteinExistence type="predicted"/>
<dbReference type="SFLD" id="SFLDS00019">
    <property type="entry name" value="Glutathione_Transferase_(cytos"/>
    <property type="match status" value="1"/>
</dbReference>
<dbReference type="GO" id="GO:0004364">
    <property type="term" value="F:glutathione transferase activity"/>
    <property type="evidence" value="ECO:0007669"/>
    <property type="project" value="TreeGrafter"/>
</dbReference>
<dbReference type="InterPro" id="IPR036282">
    <property type="entry name" value="Glutathione-S-Trfase_C_sf"/>
</dbReference>
<dbReference type="PANTHER" id="PTHR42673">
    <property type="entry name" value="MALEYLACETOACETATE ISOMERASE"/>
    <property type="match status" value="1"/>
</dbReference>
<dbReference type="SUPFAM" id="SSF47616">
    <property type="entry name" value="GST C-terminal domain-like"/>
    <property type="match status" value="1"/>
</dbReference>
<dbReference type="OrthoDB" id="508763at2"/>
<feature type="domain" description="GST N-terminal" evidence="1">
    <location>
        <begin position="4"/>
        <end position="84"/>
    </location>
</feature>
<dbReference type="GO" id="GO:0016034">
    <property type="term" value="F:maleylacetoacetate isomerase activity"/>
    <property type="evidence" value="ECO:0007669"/>
    <property type="project" value="TreeGrafter"/>
</dbReference>
<reference evidence="2 3" key="2">
    <citation type="submission" date="2018-03" db="EMBL/GenBank/DDBJ databases">
        <title>The ancient ancestry and fast evolution of plastids.</title>
        <authorList>
            <person name="Moore K.R."/>
            <person name="Magnabosco C."/>
            <person name="Momper L."/>
            <person name="Gold D.A."/>
            <person name="Bosak T."/>
            <person name="Fournier G.P."/>
        </authorList>
    </citation>
    <scope>NUCLEOTIDE SEQUENCE [LARGE SCALE GENOMIC DNA]</scope>
    <source>
        <strain evidence="2 3">CCAP 1448/3</strain>
    </source>
</reference>
<organism evidence="2 3">
    <name type="scientific">Merismopedia glauca CCAP 1448/3</name>
    <dbReference type="NCBI Taxonomy" id="1296344"/>
    <lineage>
        <taxon>Bacteria</taxon>
        <taxon>Bacillati</taxon>
        <taxon>Cyanobacteriota</taxon>
        <taxon>Cyanophyceae</taxon>
        <taxon>Synechococcales</taxon>
        <taxon>Merismopediaceae</taxon>
        <taxon>Merismopedia</taxon>
    </lineage>
</organism>
<evidence type="ECO:0000313" key="3">
    <source>
        <dbReference type="Proteomes" id="UP000238762"/>
    </source>
</evidence>
<dbReference type="Pfam" id="PF13409">
    <property type="entry name" value="GST_N_2"/>
    <property type="match status" value="1"/>
</dbReference>
<name>A0A2T1C3R5_9CYAN</name>
<dbReference type="InterPro" id="IPR004045">
    <property type="entry name" value="Glutathione_S-Trfase_N"/>
</dbReference>
<gene>
    <name evidence="2" type="ORF">C7B64_10755</name>
</gene>
<keyword evidence="3" id="KW-1185">Reference proteome</keyword>
<dbReference type="SUPFAM" id="SSF52833">
    <property type="entry name" value="Thioredoxin-like"/>
    <property type="match status" value="1"/>
</dbReference>
<dbReference type="FunFam" id="3.40.30.10:FF:000206">
    <property type="entry name" value="Probable glutathione S-transferase"/>
    <property type="match status" value="1"/>
</dbReference>
<evidence type="ECO:0000259" key="1">
    <source>
        <dbReference type="PROSITE" id="PS50404"/>
    </source>
</evidence>
<dbReference type="EMBL" id="PVWJ01000045">
    <property type="protein sequence ID" value="PSB02920.1"/>
    <property type="molecule type" value="Genomic_DNA"/>
</dbReference>
<dbReference type="PANTHER" id="PTHR42673:SF4">
    <property type="entry name" value="MALEYLACETOACETATE ISOMERASE"/>
    <property type="match status" value="1"/>
</dbReference>
<accession>A0A2T1C3R5</accession>
<sequence>MNTLTLVIGNKNYSSWSLRPWLAMKQMGIEFAEISISLYTPTAHEEILKYSPSGKVPILIDGEITVWDSLAICEYLSEKFPTLAWLPEDRIPRAVARSICAEMHSGFGNLRSYFPMNCRAKIGDRPMTPEVESDVRRIVNIWCNCRQKFGSEGELLFGKFRLADAMFAPVVSRFHTYGVTLDPICQTYCEAILALPAMQEWMTAAQNEVDIIKQYEF</sequence>
<protein>
    <submittedName>
        <fullName evidence="2">Glutathione S-transferase</fullName>
    </submittedName>
</protein>
<dbReference type="CDD" id="cd03043">
    <property type="entry name" value="GST_N_1"/>
    <property type="match status" value="1"/>
</dbReference>
<dbReference type="RefSeq" id="WP_106288650.1">
    <property type="nucleotide sequence ID" value="NZ_CAWNTC010000031.1"/>
</dbReference>
<dbReference type="GO" id="GO:0006749">
    <property type="term" value="P:glutathione metabolic process"/>
    <property type="evidence" value="ECO:0007669"/>
    <property type="project" value="TreeGrafter"/>
</dbReference>
<dbReference type="GO" id="GO:0006559">
    <property type="term" value="P:L-phenylalanine catabolic process"/>
    <property type="evidence" value="ECO:0007669"/>
    <property type="project" value="TreeGrafter"/>
</dbReference>
<comment type="caution">
    <text evidence="2">The sequence shown here is derived from an EMBL/GenBank/DDBJ whole genome shotgun (WGS) entry which is preliminary data.</text>
</comment>
<dbReference type="Proteomes" id="UP000238762">
    <property type="component" value="Unassembled WGS sequence"/>
</dbReference>
<dbReference type="InterPro" id="IPR036249">
    <property type="entry name" value="Thioredoxin-like_sf"/>
</dbReference>
<dbReference type="PROSITE" id="PS50404">
    <property type="entry name" value="GST_NTER"/>
    <property type="match status" value="1"/>
</dbReference>